<feature type="compositionally biased region" description="Basic and acidic residues" evidence="1">
    <location>
        <begin position="184"/>
        <end position="201"/>
    </location>
</feature>
<sequence>MRRPAAFGVAVAVSAALVAGQWWVNRPEGSPECPDGLAEIRVAASQDKVELLREAAAGFGTRDCGRVVVDEVNSGTGMEALARGWDTDLDGPRPDVWAPTASVWLTLLEHRAKDTGGVAATAPPVPIVTSPLTIAMPRPTAEALGWPEPIGRRDLAALAGAHGHPEWGTFRLGTTNPNLSTSGPRRDRGRLLRGDRDDGGI</sequence>
<name>A0A4U3LZI3_9ACTN</name>
<protein>
    <submittedName>
        <fullName evidence="2">ABC transporter substrate-binding protein</fullName>
    </submittedName>
</protein>
<proteinExistence type="predicted"/>
<reference evidence="2 3" key="1">
    <citation type="submission" date="2019-04" db="EMBL/GenBank/DDBJ databases">
        <title>Herbidospora sp. NEAU-GS14.nov., a novel actinomycete isolated from soil.</title>
        <authorList>
            <person name="Han L."/>
        </authorList>
    </citation>
    <scope>NUCLEOTIDE SEQUENCE [LARGE SCALE GENOMIC DNA]</scope>
    <source>
        <strain evidence="2 3">NEAU-GS14</strain>
    </source>
</reference>
<accession>A0A4U3LZI3</accession>
<dbReference type="EMBL" id="SZQA01000049">
    <property type="protein sequence ID" value="TKK81059.1"/>
    <property type="molecule type" value="Genomic_DNA"/>
</dbReference>
<keyword evidence="3" id="KW-1185">Reference proteome</keyword>
<dbReference type="Proteomes" id="UP000308705">
    <property type="component" value="Unassembled WGS sequence"/>
</dbReference>
<comment type="caution">
    <text evidence="2">The sequence shown here is derived from an EMBL/GenBank/DDBJ whole genome shotgun (WGS) entry which is preliminary data.</text>
</comment>
<dbReference type="RefSeq" id="WP_137251212.1">
    <property type="nucleotide sequence ID" value="NZ_SZQA01000049.1"/>
</dbReference>
<organism evidence="2 3">
    <name type="scientific">Herbidospora galbida</name>
    <dbReference type="NCBI Taxonomy" id="2575442"/>
    <lineage>
        <taxon>Bacteria</taxon>
        <taxon>Bacillati</taxon>
        <taxon>Actinomycetota</taxon>
        <taxon>Actinomycetes</taxon>
        <taxon>Streptosporangiales</taxon>
        <taxon>Streptosporangiaceae</taxon>
        <taxon>Herbidospora</taxon>
    </lineage>
</organism>
<dbReference type="OrthoDB" id="5621159at2"/>
<evidence type="ECO:0000313" key="2">
    <source>
        <dbReference type="EMBL" id="TKK81059.1"/>
    </source>
</evidence>
<dbReference type="AlphaFoldDB" id="A0A4U3LZI3"/>
<dbReference type="Pfam" id="PF13531">
    <property type="entry name" value="SBP_bac_11"/>
    <property type="match status" value="1"/>
</dbReference>
<feature type="compositionally biased region" description="Polar residues" evidence="1">
    <location>
        <begin position="172"/>
        <end position="183"/>
    </location>
</feature>
<evidence type="ECO:0000313" key="3">
    <source>
        <dbReference type="Proteomes" id="UP000308705"/>
    </source>
</evidence>
<feature type="region of interest" description="Disordered" evidence="1">
    <location>
        <begin position="168"/>
        <end position="201"/>
    </location>
</feature>
<evidence type="ECO:0000256" key="1">
    <source>
        <dbReference type="SAM" id="MobiDB-lite"/>
    </source>
</evidence>
<gene>
    <name evidence="2" type="ORF">FDA94_34280</name>
</gene>